<feature type="non-terminal residue" evidence="1">
    <location>
        <position position="67"/>
    </location>
</feature>
<organism evidence="1 2">
    <name type="scientific">Rotaria sordida</name>
    <dbReference type="NCBI Taxonomy" id="392033"/>
    <lineage>
        <taxon>Eukaryota</taxon>
        <taxon>Metazoa</taxon>
        <taxon>Spiralia</taxon>
        <taxon>Gnathifera</taxon>
        <taxon>Rotifera</taxon>
        <taxon>Eurotatoria</taxon>
        <taxon>Bdelloidea</taxon>
        <taxon>Philodinida</taxon>
        <taxon>Philodinidae</taxon>
        <taxon>Rotaria</taxon>
    </lineage>
</organism>
<gene>
    <name evidence="1" type="ORF">FNK824_LOCUS32920</name>
</gene>
<sequence length="67" mass="7537">MQGYNTRSKATSLSTTKVKELDMKTEQDTLMELSHNKEETKPSTTISKATVMYMNDSHALLPDSNDI</sequence>
<dbReference type="AlphaFoldDB" id="A0A819X5J2"/>
<dbReference type="Proteomes" id="UP000663874">
    <property type="component" value="Unassembled WGS sequence"/>
</dbReference>
<evidence type="ECO:0000313" key="1">
    <source>
        <dbReference type="EMBL" id="CAF4134915.1"/>
    </source>
</evidence>
<name>A0A819X5J2_9BILA</name>
<comment type="caution">
    <text evidence="1">The sequence shown here is derived from an EMBL/GenBank/DDBJ whole genome shotgun (WGS) entry which is preliminary data.</text>
</comment>
<accession>A0A819X5J2</accession>
<protein>
    <submittedName>
        <fullName evidence="1">Uncharacterized protein</fullName>
    </submittedName>
</protein>
<reference evidence="1" key="1">
    <citation type="submission" date="2021-02" db="EMBL/GenBank/DDBJ databases">
        <authorList>
            <person name="Nowell W R."/>
        </authorList>
    </citation>
    <scope>NUCLEOTIDE SEQUENCE</scope>
</reference>
<evidence type="ECO:0000313" key="2">
    <source>
        <dbReference type="Proteomes" id="UP000663874"/>
    </source>
</evidence>
<proteinExistence type="predicted"/>
<dbReference type="EMBL" id="CAJOBE010011624">
    <property type="protein sequence ID" value="CAF4134915.1"/>
    <property type="molecule type" value="Genomic_DNA"/>
</dbReference>